<keyword evidence="4 7" id="KW-0133">Cell shape</keyword>
<comment type="pathway">
    <text evidence="1 7">Cell wall biogenesis; peptidoglycan biosynthesis.</text>
</comment>
<dbReference type="InterPro" id="IPR005490">
    <property type="entry name" value="LD_TPept_cat_dom"/>
</dbReference>
<dbReference type="UniPathway" id="UPA00219"/>
<dbReference type="SUPFAM" id="SSF141523">
    <property type="entry name" value="L,D-transpeptidase catalytic domain-like"/>
    <property type="match status" value="1"/>
</dbReference>
<keyword evidence="5 7" id="KW-0573">Peptidoglycan synthesis</keyword>
<dbReference type="GO" id="GO:0008360">
    <property type="term" value="P:regulation of cell shape"/>
    <property type="evidence" value="ECO:0007669"/>
    <property type="project" value="UniProtKB-UniRule"/>
</dbReference>
<protein>
    <submittedName>
        <fullName evidence="9">L,D-transpeptidase catalytic domain protein</fullName>
    </submittedName>
</protein>
<evidence type="ECO:0000259" key="8">
    <source>
        <dbReference type="PROSITE" id="PS52029"/>
    </source>
</evidence>
<comment type="caution">
    <text evidence="9">The sequence shown here is derived from an EMBL/GenBank/DDBJ whole genome shotgun (WGS) entry which is preliminary data.</text>
</comment>
<dbReference type="Pfam" id="PF03734">
    <property type="entry name" value="YkuD"/>
    <property type="match status" value="1"/>
</dbReference>
<dbReference type="Proteomes" id="UP000215405">
    <property type="component" value="Unassembled WGS sequence"/>
</dbReference>
<dbReference type="GO" id="GO:0071555">
    <property type="term" value="P:cell wall organization"/>
    <property type="evidence" value="ECO:0007669"/>
    <property type="project" value="UniProtKB-UniRule"/>
</dbReference>
<evidence type="ECO:0000256" key="3">
    <source>
        <dbReference type="ARBA" id="ARBA00022679"/>
    </source>
</evidence>
<name>A0A231V464_9HYPH</name>
<evidence type="ECO:0000256" key="1">
    <source>
        <dbReference type="ARBA" id="ARBA00004752"/>
    </source>
</evidence>
<evidence type="ECO:0000256" key="2">
    <source>
        <dbReference type="ARBA" id="ARBA00005992"/>
    </source>
</evidence>
<dbReference type="GO" id="GO:0016740">
    <property type="term" value="F:transferase activity"/>
    <property type="evidence" value="ECO:0007669"/>
    <property type="project" value="UniProtKB-KW"/>
</dbReference>
<feature type="active site" description="Proton donor/acceptor" evidence="7">
    <location>
        <position position="127"/>
    </location>
</feature>
<evidence type="ECO:0000256" key="6">
    <source>
        <dbReference type="ARBA" id="ARBA00023316"/>
    </source>
</evidence>
<dbReference type="CDD" id="cd16913">
    <property type="entry name" value="YkuD_like"/>
    <property type="match status" value="1"/>
</dbReference>
<feature type="domain" description="L,D-TPase catalytic" evidence="8">
    <location>
        <begin position="1"/>
        <end position="163"/>
    </location>
</feature>
<comment type="similarity">
    <text evidence="2">Belongs to the YkuD family.</text>
</comment>
<organism evidence="9 10">
    <name type="scientific">Notoacmeibacter marinus</name>
    <dbReference type="NCBI Taxonomy" id="1876515"/>
    <lineage>
        <taxon>Bacteria</taxon>
        <taxon>Pseudomonadati</taxon>
        <taxon>Pseudomonadota</taxon>
        <taxon>Alphaproteobacteria</taxon>
        <taxon>Hyphomicrobiales</taxon>
        <taxon>Notoacmeibacteraceae</taxon>
        <taxon>Notoacmeibacter</taxon>
    </lineage>
</organism>
<dbReference type="EMBL" id="NBYO01000001">
    <property type="protein sequence ID" value="OXT02950.1"/>
    <property type="molecule type" value="Genomic_DNA"/>
</dbReference>
<dbReference type="PANTHER" id="PTHR38589">
    <property type="entry name" value="BLR0621 PROTEIN"/>
    <property type="match status" value="1"/>
</dbReference>
<evidence type="ECO:0000256" key="4">
    <source>
        <dbReference type="ARBA" id="ARBA00022960"/>
    </source>
</evidence>
<dbReference type="GO" id="GO:0009252">
    <property type="term" value="P:peptidoglycan biosynthetic process"/>
    <property type="evidence" value="ECO:0007669"/>
    <property type="project" value="UniProtKB-UniPathway"/>
</dbReference>
<evidence type="ECO:0000256" key="7">
    <source>
        <dbReference type="PROSITE-ProRule" id="PRU01373"/>
    </source>
</evidence>
<gene>
    <name evidence="9" type="ORF">B7H23_05605</name>
</gene>
<dbReference type="AlphaFoldDB" id="A0A231V464"/>
<sequence>MSGSEHRGRLRLGSLSFPCALGRAGIVSHKREGDGGTPLGHHQILFGYRRADRGWTQGGPLPLSPTRPADGWCDAPAHPAYNRPVRLPFPARCETMIRADRLYDCCIVLDYNYSSRARYRGSAIFFHLAERGYPPTEGCIALAPRDMARLLPYLKRGRTLIVQR</sequence>
<feature type="active site" description="Nucleophile" evidence="7">
    <location>
        <position position="139"/>
    </location>
</feature>
<keyword evidence="3" id="KW-0808">Transferase</keyword>
<evidence type="ECO:0000256" key="5">
    <source>
        <dbReference type="ARBA" id="ARBA00022984"/>
    </source>
</evidence>
<dbReference type="PANTHER" id="PTHR38589:SF1">
    <property type="entry name" value="BLR0621 PROTEIN"/>
    <property type="match status" value="1"/>
</dbReference>
<keyword evidence="10" id="KW-1185">Reference proteome</keyword>
<accession>A0A231V464</accession>
<keyword evidence="6 7" id="KW-0961">Cell wall biogenesis/degradation</keyword>
<dbReference type="InterPro" id="IPR038063">
    <property type="entry name" value="Transpep_catalytic_dom"/>
</dbReference>
<reference evidence="10" key="1">
    <citation type="journal article" date="2017" name="Int. J. Syst. Evol. Microbiol.">
        <title>Notoacmeibacter marinus gen. nov., sp. nov., isolated from the gut of a limpet and proposal of Notoacmeibacteraceae fam. nov. in the order Rhizobiales of the class Alphaproteobacteria.</title>
        <authorList>
            <person name="Huang Z."/>
            <person name="Guo F."/>
            <person name="Lai Q."/>
        </authorList>
    </citation>
    <scope>NUCLEOTIDE SEQUENCE [LARGE SCALE GENOMIC DNA]</scope>
    <source>
        <strain evidence="10">XMTR2A4</strain>
    </source>
</reference>
<evidence type="ECO:0000313" key="9">
    <source>
        <dbReference type="EMBL" id="OXT02950.1"/>
    </source>
</evidence>
<evidence type="ECO:0000313" key="10">
    <source>
        <dbReference type="Proteomes" id="UP000215405"/>
    </source>
</evidence>
<dbReference type="PROSITE" id="PS52029">
    <property type="entry name" value="LD_TPASE"/>
    <property type="match status" value="1"/>
</dbReference>
<proteinExistence type="inferred from homology"/>
<dbReference type="GO" id="GO:0004180">
    <property type="term" value="F:carboxypeptidase activity"/>
    <property type="evidence" value="ECO:0007669"/>
    <property type="project" value="UniProtKB-ARBA"/>
</dbReference>